<organism evidence="2">
    <name type="scientific">marine metagenome</name>
    <dbReference type="NCBI Taxonomy" id="408172"/>
    <lineage>
        <taxon>unclassified sequences</taxon>
        <taxon>metagenomes</taxon>
        <taxon>ecological metagenomes</taxon>
    </lineage>
</organism>
<keyword evidence="1" id="KW-1133">Transmembrane helix</keyword>
<dbReference type="AlphaFoldDB" id="A0A382I508"/>
<protein>
    <submittedName>
        <fullName evidence="2">Uncharacterized protein</fullName>
    </submittedName>
</protein>
<accession>A0A382I508</accession>
<gene>
    <name evidence="2" type="ORF">METZ01_LOCUS247550</name>
</gene>
<feature type="transmembrane region" description="Helical" evidence="1">
    <location>
        <begin position="18"/>
        <end position="38"/>
    </location>
</feature>
<sequence length="83" mass="9489">VNLKHIADLILANLKLRVFLPLLALALATTWYGLFYSVQKFAEMTNGLSFMDMQPMLTPEKMLEQVASFSPETVSFYIGWLIF</sequence>
<reference evidence="2" key="1">
    <citation type="submission" date="2018-05" db="EMBL/GenBank/DDBJ databases">
        <authorList>
            <person name="Lanie J.A."/>
            <person name="Ng W.-L."/>
            <person name="Kazmierczak K.M."/>
            <person name="Andrzejewski T.M."/>
            <person name="Davidsen T.M."/>
            <person name="Wayne K.J."/>
            <person name="Tettelin H."/>
            <person name="Glass J.I."/>
            <person name="Rusch D."/>
            <person name="Podicherti R."/>
            <person name="Tsui H.-C.T."/>
            <person name="Winkler M.E."/>
        </authorList>
    </citation>
    <scope>NUCLEOTIDE SEQUENCE</scope>
</reference>
<dbReference type="EMBL" id="UINC01065243">
    <property type="protein sequence ID" value="SVB94696.1"/>
    <property type="molecule type" value="Genomic_DNA"/>
</dbReference>
<name>A0A382I508_9ZZZZ</name>
<keyword evidence="1" id="KW-0472">Membrane</keyword>
<evidence type="ECO:0000256" key="1">
    <source>
        <dbReference type="SAM" id="Phobius"/>
    </source>
</evidence>
<keyword evidence="1" id="KW-0812">Transmembrane</keyword>
<feature type="non-terminal residue" evidence="2">
    <location>
        <position position="83"/>
    </location>
</feature>
<feature type="non-terminal residue" evidence="2">
    <location>
        <position position="1"/>
    </location>
</feature>
<proteinExistence type="predicted"/>
<evidence type="ECO:0000313" key="2">
    <source>
        <dbReference type="EMBL" id="SVB94696.1"/>
    </source>
</evidence>